<keyword evidence="6 8" id="KW-0472">Membrane</keyword>
<evidence type="ECO:0000256" key="8">
    <source>
        <dbReference type="SAM" id="Phobius"/>
    </source>
</evidence>
<dbReference type="Proteomes" id="UP000708208">
    <property type="component" value="Unassembled WGS sequence"/>
</dbReference>
<evidence type="ECO:0000256" key="2">
    <source>
        <dbReference type="ARBA" id="ARBA00010532"/>
    </source>
</evidence>
<comment type="caution">
    <text evidence="9">The sequence shown here is derived from an EMBL/GenBank/DDBJ whole genome shotgun (WGS) entry which is preliminary data.</text>
</comment>
<accession>A0A8J2P7R3</accession>
<comment type="similarity">
    <text evidence="2">Belongs to the CD36 family.</text>
</comment>
<evidence type="ECO:0000313" key="9">
    <source>
        <dbReference type="EMBL" id="CAG7784768.1"/>
    </source>
</evidence>
<keyword evidence="4 8" id="KW-0812">Transmembrane</keyword>
<evidence type="ECO:0000256" key="3">
    <source>
        <dbReference type="ARBA" id="ARBA00022475"/>
    </source>
</evidence>
<gene>
    <name evidence="9" type="ORF">AFUS01_LOCUS23433</name>
</gene>
<dbReference type="GO" id="GO:0005886">
    <property type="term" value="C:plasma membrane"/>
    <property type="evidence" value="ECO:0007669"/>
    <property type="project" value="UniProtKB-SubCell"/>
</dbReference>
<organism evidence="9 10">
    <name type="scientific">Allacma fusca</name>
    <dbReference type="NCBI Taxonomy" id="39272"/>
    <lineage>
        <taxon>Eukaryota</taxon>
        <taxon>Metazoa</taxon>
        <taxon>Ecdysozoa</taxon>
        <taxon>Arthropoda</taxon>
        <taxon>Hexapoda</taxon>
        <taxon>Collembola</taxon>
        <taxon>Symphypleona</taxon>
        <taxon>Sminthuridae</taxon>
        <taxon>Allacma</taxon>
    </lineage>
</organism>
<keyword evidence="3" id="KW-1003">Cell membrane</keyword>
<keyword evidence="5 8" id="KW-1133">Transmembrane helix</keyword>
<dbReference type="EMBL" id="CAJVCH010282260">
    <property type="protein sequence ID" value="CAG7784768.1"/>
    <property type="molecule type" value="Genomic_DNA"/>
</dbReference>
<feature type="transmembrane region" description="Helical" evidence="8">
    <location>
        <begin position="47"/>
        <end position="69"/>
    </location>
</feature>
<evidence type="ECO:0000313" key="10">
    <source>
        <dbReference type="Proteomes" id="UP000708208"/>
    </source>
</evidence>
<dbReference type="AlphaFoldDB" id="A0A8J2P7R3"/>
<proteinExistence type="inferred from homology"/>
<reference evidence="9" key="1">
    <citation type="submission" date="2021-06" db="EMBL/GenBank/DDBJ databases">
        <authorList>
            <person name="Hodson N. C."/>
            <person name="Mongue J. A."/>
            <person name="Jaron S. K."/>
        </authorList>
    </citation>
    <scope>NUCLEOTIDE SEQUENCE</scope>
</reference>
<keyword evidence="10" id="KW-1185">Reference proteome</keyword>
<sequence length="86" mass="9805">MAGVPSFDNITYTMLPLFWVEATAELPEHYIQLMKEMFLNKEAILEIVKWLVIGLNVGLVILGFLMVGWKRARESEAGHRVETANI</sequence>
<feature type="non-terminal residue" evidence="9">
    <location>
        <position position="1"/>
    </location>
</feature>
<evidence type="ECO:0000256" key="5">
    <source>
        <dbReference type="ARBA" id="ARBA00022989"/>
    </source>
</evidence>
<dbReference type="InterPro" id="IPR002159">
    <property type="entry name" value="CD36_fam"/>
</dbReference>
<evidence type="ECO:0000256" key="1">
    <source>
        <dbReference type="ARBA" id="ARBA00004236"/>
    </source>
</evidence>
<evidence type="ECO:0000256" key="7">
    <source>
        <dbReference type="ARBA" id="ARBA00023180"/>
    </source>
</evidence>
<protein>
    <submittedName>
        <fullName evidence="9">Uncharacterized protein</fullName>
    </submittedName>
</protein>
<evidence type="ECO:0000256" key="6">
    <source>
        <dbReference type="ARBA" id="ARBA00023136"/>
    </source>
</evidence>
<evidence type="ECO:0000256" key="4">
    <source>
        <dbReference type="ARBA" id="ARBA00022692"/>
    </source>
</evidence>
<dbReference type="Pfam" id="PF01130">
    <property type="entry name" value="CD36"/>
    <property type="match status" value="1"/>
</dbReference>
<name>A0A8J2P7R3_9HEXA</name>
<comment type="subcellular location">
    <subcellularLocation>
        <location evidence="1">Cell membrane</location>
    </subcellularLocation>
</comment>
<keyword evidence="7" id="KW-0325">Glycoprotein</keyword>